<feature type="region of interest" description="Disordered" evidence="6">
    <location>
        <begin position="273"/>
        <end position="300"/>
    </location>
</feature>
<dbReference type="InterPro" id="IPR013083">
    <property type="entry name" value="Znf_RING/FYVE/PHD"/>
</dbReference>
<feature type="compositionally biased region" description="Basic and acidic residues" evidence="6">
    <location>
        <begin position="570"/>
        <end position="586"/>
    </location>
</feature>
<evidence type="ECO:0000256" key="6">
    <source>
        <dbReference type="SAM" id="MobiDB-lite"/>
    </source>
</evidence>
<feature type="compositionally biased region" description="Polar residues" evidence="6">
    <location>
        <begin position="395"/>
        <end position="416"/>
    </location>
</feature>
<dbReference type="Gene3D" id="3.30.40.10">
    <property type="entry name" value="Zinc/RING finger domain, C3HC4 (zinc finger)"/>
    <property type="match status" value="1"/>
</dbReference>
<dbReference type="EMBL" id="FN649749">
    <property type="protein sequence ID" value="CBN78583.1"/>
    <property type="molecule type" value="Genomic_DNA"/>
</dbReference>
<dbReference type="OMA" id="PWSENEM"/>
<feature type="compositionally biased region" description="Low complexity" evidence="6">
    <location>
        <begin position="10"/>
        <end position="34"/>
    </location>
</feature>
<proteinExistence type="predicted"/>
<dbReference type="SUPFAM" id="SSF57903">
    <property type="entry name" value="FYVE/PHD zinc finger"/>
    <property type="match status" value="1"/>
</dbReference>
<feature type="region of interest" description="Disordered" evidence="6">
    <location>
        <begin position="350"/>
        <end position="638"/>
    </location>
</feature>
<keyword evidence="5" id="KW-0175">Coiled coil</keyword>
<feature type="compositionally biased region" description="Low complexity" evidence="6">
    <location>
        <begin position="417"/>
        <end position="432"/>
    </location>
</feature>
<feature type="compositionally biased region" description="Polar residues" evidence="6">
    <location>
        <begin position="433"/>
        <end position="442"/>
    </location>
</feature>
<dbReference type="GO" id="GO:0008270">
    <property type="term" value="F:zinc ion binding"/>
    <property type="evidence" value="ECO:0007669"/>
    <property type="project" value="UniProtKB-KW"/>
</dbReference>
<evidence type="ECO:0000313" key="9">
    <source>
        <dbReference type="Proteomes" id="UP000002630"/>
    </source>
</evidence>
<dbReference type="STRING" id="2880.D8LEM0"/>
<sequence length="755" mass="79185">MSSYDNRTGAASASVTAETPTATATATAASASSSDRVTLEIKGAKLNVAIQNALRRKRSHDRSPVQGTSVKDVALLKAAAENLRAGIREKEDVITELIESLEAELAKAEAGRALTMSLVETLKSAQNDLRASHAQVSQRYAELENMLEDSAEAVRRGNVLLHSQQLKTDAQARQIKRQDEDLATLREERETQLAKADRNATELAQVLRRERAGQSSIADAQVEVGDLKAELAEMRDAFAKHRGVVRKSQEVIDVHEKALKDARSKLLSLSLEADKQSSRHHQASAEAATETARATADKNAALRESRALRIEKDGLKDKLEEAGRKLDELQAQQSDSAAAMEAVAARNSVAVPGGHNNNGPQQHTYPKPNSDSSSQVATRGRRQQDFENHAESIFDNGSANAPQVQIDNSPRQHQGRSSPPLLSVPTSLGTTTQGDNTSSVQRSYRAAPAEEAAEGQKLSSTNRPSSSTVFVRQAEAGLPREGALKSTNGRTDNNHNIPSSSPLPAAGVGRRSSASPATSAADAGGGGGGGSGRRRSGEGDAGRIGGTQIVHREVTTVSHSRGPNDVFDGAGRRGQRDGTDVVDGGRRGASGLRFRSRLRSPAGTDYSNDGSEAVRAAGGSVDGSDDAGSKRKRAKRGALEADAADAAASAAGAGGLTDSLPPPLLSGAATSSRLSHFDNGNSRPGEKSVQVQGKDGDSTPEGVCPSCGDTPYGLMINCSGCARQYHSSCVPDGQKVGKGLGATVFLCSKCRSNEG</sequence>
<dbReference type="InParanoid" id="D8LEM0"/>
<dbReference type="PROSITE" id="PS50016">
    <property type="entry name" value="ZF_PHD_2"/>
    <property type="match status" value="1"/>
</dbReference>
<dbReference type="EMBL" id="FN647950">
    <property type="protein sequence ID" value="CBN78583.1"/>
    <property type="molecule type" value="Genomic_DNA"/>
</dbReference>
<evidence type="ECO:0000256" key="4">
    <source>
        <dbReference type="PROSITE-ProRule" id="PRU00146"/>
    </source>
</evidence>
<keyword evidence="9" id="KW-1185">Reference proteome</keyword>
<feature type="compositionally biased region" description="Low complexity" evidence="6">
    <location>
        <begin position="284"/>
        <end position="294"/>
    </location>
</feature>
<accession>D8LEM0</accession>
<evidence type="ECO:0000256" key="3">
    <source>
        <dbReference type="ARBA" id="ARBA00022833"/>
    </source>
</evidence>
<gene>
    <name evidence="8" type="ORF">Esi_0132_0047</name>
</gene>
<dbReference type="AlphaFoldDB" id="D8LEM0"/>
<dbReference type="SMART" id="SM00249">
    <property type="entry name" value="PHD"/>
    <property type="match status" value="1"/>
</dbReference>
<feature type="compositionally biased region" description="Basic and acidic residues" evidence="6">
    <location>
        <begin position="382"/>
        <end position="392"/>
    </location>
</feature>
<keyword evidence="2 4" id="KW-0863">Zinc-finger</keyword>
<feature type="compositionally biased region" description="Polar residues" evidence="6">
    <location>
        <begin position="485"/>
        <end position="502"/>
    </location>
</feature>
<feature type="compositionally biased region" description="Polar residues" evidence="6">
    <location>
        <begin position="355"/>
        <end position="377"/>
    </location>
</feature>
<feature type="compositionally biased region" description="Polar residues" evidence="6">
    <location>
        <begin position="457"/>
        <end position="470"/>
    </location>
</feature>
<dbReference type="InterPro" id="IPR011011">
    <property type="entry name" value="Znf_FYVE_PHD"/>
</dbReference>
<evidence type="ECO:0000256" key="1">
    <source>
        <dbReference type="ARBA" id="ARBA00022723"/>
    </source>
</evidence>
<feature type="compositionally biased region" description="Low complexity" evidence="6">
    <location>
        <begin position="509"/>
        <end position="522"/>
    </location>
</feature>
<feature type="compositionally biased region" description="Polar residues" evidence="6">
    <location>
        <begin position="668"/>
        <end position="682"/>
    </location>
</feature>
<dbReference type="InterPro" id="IPR001965">
    <property type="entry name" value="Znf_PHD"/>
</dbReference>
<keyword evidence="1" id="KW-0479">Metal-binding</keyword>
<evidence type="ECO:0000256" key="2">
    <source>
        <dbReference type="ARBA" id="ARBA00022771"/>
    </source>
</evidence>
<evidence type="ECO:0000256" key="5">
    <source>
        <dbReference type="SAM" id="Coils"/>
    </source>
</evidence>
<keyword evidence="3" id="KW-0862">Zinc</keyword>
<name>D8LEM0_ECTSI</name>
<dbReference type="Proteomes" id="UP000002630">
    <property type="component" value="Linkage Group LG24"/>
</dbReference>
<dbReference type="InterPro" id="IPR019787">
    <property type="entry name" value="Znf_PHD-finger"/>
</dbReference>
<dbReference type="OrthoDB" id="10411165at2759"/>
<feature type="region of interest" description="Disordered" evidence="6">
    <location>
        <begin position="1"/>
        <end position="34"/>
    </location>
</feature>
<feature type="domain" description="PHD-type" evidence="7">
    <location>
        <begin position="701"/>
        <end position="753"/>
    </location>
</feature>
<organism evidence="8 9">
    <name type="scientific">Ectocarpus siliculosus</name>
    <name type="common">Brown alga</name>
    <name type="synonym">Conferva siliculosa</name>
    <dbReference type="NCBI Taxonomy" id="2880"/>
    <lineage>
        <taxon>Eukaryota</taxon>
        <taxon>Sar</taxon>
        <taxon>Stramenopiles</taxon>
        <taxon>Ochrophyta</taxon>
        <taxon>PX clade</taxon>
        <taxon>Phaeophyceae</taxon>
        <taxon>Ectocarpales</taxon>
        <taxon>Ectocarpaceae</taxon>
        <taxon>Ectocarpus</taxon>
    </lineage>
</organism>
<feature type="coiled-coil region" evidence="5">
    <location>
        <begin position="133"/>
        <end position="272"/>
    </location>
</feature>
<evidence type="ECO:0000313" key="8">
    <source>
        <dbReference type="EMBL" id="CBN78583.1"/>
    </source>
</evidence>
<reference evidence="8 9" key="1">
    <citation type="journal article" date="2010" name="Nature">
        <title>The Ectocarpus genome and the independent evolution of multicellularity in brown algae.</title>
        <authorList>
            <person name="Cock J.M."/>
            <person name="Sterck L."/>
            <person name="Rouze P."/>
            <person name="Scornet D."/>
            <person name="Allen A.E."/>
            <person name="Amoutzias G."/>
            <person name="Anthouard V."/>
            <person name="Artiguenave F."/>
            <person name="Aury J.M."/>
            <person name="Badger J.H."/>
            <person name="Beszteri B."/>
            <person name="Billiau K."/>
            <person name="Bonnet E."/>
            <person name="Bothwell J.H."/>
            <person name="Bowler C."/>
            <person name="Boyen C."/>
            <person name="Brownlee C."/>
            <person name="Carrano C.J."/>
            <person name="Charrier B."/>
            <person name="Cho G.Y."/>
            <person name="Coelho S.M."/>
            <person name="Collen J."/>
            <person name="Corre E."/>
            <person name="Da Silva C."/>
            <person name="Delage L."/>
            <person name="Delaroque N."/>
            <person name="Dittami S.M."/>
            <person name="Doulbeau S."/>
            <person name="Elias M."/>
            <person name="Farnham G."/>
            <person name="Gachon C.M."/>
            <person name="Gschloessl B."/>
            <person name="Heesch S."/>
            <person name="Jabbari K."/>
            <person name="Jubin C."/>
            <person name="Kawai H."/>
            <person name="Kimura K."/>
            <person name="Kloareg B."/>
            <person name="Kupper F.C."/>
            <person name="Lang D."/>
            <person name="Le Bail A."/>
            <person name="Leblanc C."/>
            <person name="Lerouge P."/>
            <person name="Lohr M."/>
            <person name="Lopez P.J."/>
            <person name="Martens C."/>
            <person name="Maumus F."/>
            <person name="Michel G."/>
            <person name="Miranda-Saavedra D."/>
            <person name="Morales J."/>
            <person name="Moreau H."/>
            <person name="Motomura T."/>
            <person name="Nagasato C."/>
            <person name="Napoli C.A."/>
            <person name="Nelson D.R."/>
            <person name="Nyvall-Collen P."/>
            <person name="Peters A.F."/>
            <person name="Pommier C."/>
            <person name="Potin P."/>
            <person name="Poulain J."/>
            <person name="Quesneville H."/>
            <person name="Read B."/>
            <person name="Rensing S.A."/>
            <person name="Ritter A."/>
            <person name="Rousvoal S."/>
            <person name="Samanta M."/>
            <person name="Samson G."/>
            <person name="Schroeder D.C."/>
            <person name="Segurens B."/>
            <person name="Strittmatter M."/>
            <person name="Tonon T."/>
            <person name="Tregear J.W."/>
            <person name="Valentin K."/>
            <person name="von Dassow P."/>
            <person name="Yamagishi T."/>
            <person name="Van de Peer Y."/>
            <person name="Wincker P."/>
        </authorList>
    </citation>
    <scope>NUCLEOTIDE SEQUENCE [LARGE SCALE GENOMIC DNA]</scope>
    <source>
        <strain evidence="9">Ec32 / CCAP1310/4</strain>
    </source>
</reference>
<dbReference type="CDD" id="cd15489">
    <property type="entry name" value="PHD_SF"/>
    <property type="match status" value="1"/>
</dbReference>
<feature type="region of interest" description="Disordered" evidence="6">
    <location>
        <begin position="652"/>
        <end position="702"/>
    </location>
</feature>
<protein>
    <recommendedName>
        <fullName evidence="7">PHD-type domain-containing protein</fullName>
    </recommendedName>
</protein>
<evidence type="ECO:0000259" key="7">
    <source>
        <dbReference type="PROSITE" id="PS50016"/>
    </source>
</evidence>